<organism evidence="2 3">
    <name type="scientific">Sphingobacterium detergens</name>
    <dbReference type="NCBI Taxonomy" id="1145106"/>
    <lineage>
        <taxon>Bacteria</taxon>
        <taxon>Pseudomonadati</taxon>
        <taxon>Bacteroidota</taxon>
        <taxon>Sphingobacteriia</taxon>
        <taxon>Sphingobacteriales</taxon>
        <taxon>Sphingobacteriaceae</taxon>
        <taxon>Sphingobacterium</taxon>
    </lineage>
</organism>
<sequence length="106" mass="12236">MKNLLVIILFMPSIMIISLLRQLKNNAVLFRKSMSFSIAMNKLTVLESKLLSVLAQKYQALNSHIEKIYVVEKECTGVGQYVFFKYYDEEFTCLLSNISKESTTKI</sequence>
<feature type="transmembrane region" description="Helical" evidence="1">
    <location>
        <begin position="6"/>
        <end position="23"/>
    </location>
</feature>
<protein>
    <submittedName>
        <fullName evidence="2">Uncharacterized protein</fullName>
    </submittedName>
</protein>
<gene>
    <name evidence="2" type="ORF">DFQ12_0816</name>
</gene>
<reference evidence="2 3" key="1">
    <citation type="submission" date="2018-09" db="EMBL/GenBank/DDBJ databases">
        <title>Genomic Encyclopedia of Type Strains, Phase III (KMG-III): the genomes of soil and plant-associated and newly described type strains.</title>
        <authorList>
            <person name="Whitman W."/>
        </authorList>
    </citation>
    <scope>NUCLEOTIDE SEQUENCE [LARGE SCALE GENOMIC DNA]</scope>
    <source>
        <strain evidence="2 3">CECT 7938</strain>
    </source>
</reference>
<dbReference type="OrthoDB" id="767591at2"/>
<evidence type="ECO:0000313" key="2">
    <source>
        <dbReference type="EMBL" id="RKE55969.1"/>
    </source>
</evidence>
<dbReference type="Proteomes" id="UP000286246">
    <property type="component" value="Unassembled WGS sequence"/>
</dbReference>
<proteinExistence type="predicted"/>
<evidence type="ECO:0000313" key="3">
    <source>
        <dbReference type="Proteomes" id="UP000286246"/>
    </source>
</evidence>
<name>A0A420BGZ9_SPHD1</name>
<dbReference type="AlphaFoldDB" id="A0A420BGZ9"/>
<keyword evidence="1" id="KW-0812">Transmembrane</keyword>
<keyword evidence="1" id="KW-0472">Membrane</keyword>
<comment type="caution">
    <text evidence="2">The sequence shown here is derived from an EMBL/GenBank/DDBJ whole genome shotgun (WGS) entry which is preliminary data.</text>
</comment>
<dbReference type="EMBL" id="RAPY01000001">
    <property type="protein sequence ID" value="RKE55969.1"/>
    <property type="molecule type" value="Genomic_DNA"/>
</dbReference>
<dbReference type="RefSeq" id="WP_147420320.1">
    <property type="nucleotide sequence ID" value="NZ_RAPY01000001.1"/>
</dbReference>
<accession>A0A420BGZ9</accession>
<keyword evidence="1" id="KW-1133">Transmembrane helix</keyword>
<keyword evidence="3" id="KW-1185">Reference proteome</keyword>
<evidence type="ECO:0000256" key="1">
    <source>
        <dbReference type="SAM" id="Phobius"/>
    </source>
</evidence>